<reference evidence="1 2" key="1">
    <citation type="journal article" date="2009" name="Stand. Genomic Sci.">
        <title>Complete genome sequence of Desulfotomaculum acetoxidans type strain (5575).</title>
        <authorList>
            <person name="Spring S."/>
            <person name="Lapidus A."/>
            <person name="Schroder M."/>
            <person name="Gleim D."/>
            <person name="Sims D."/>
            <person name="Meincke L."/>
            <person name="Glavina Del Rio T."/>
            <person name="Tice H."/>
            <person name="Copeland A."/>
            <person name="Cheng J.F."/>
            <person name="Lucas S."/>
            <person name="Chen F."/>
            <person name="Nolan M."/>
            <person name="Bruce D."/>
            <person name="Goodwin L."/>
            <person name="Pitluck S."/>
            <person name="Ivanova N."/>
            <person name="Mavromatis K."/>
            <person name="Mikhailova N."/>
            <person name="Pati A."/>
            <person name="Chen A."/>
            <person name="Palaniappan K."/>
            <person name="Land M."/>
            <person name="Hauser L."/>
            <person name="Chang Y.J."/>
            <person name="Jeffries C.D."/>
            <person name="Chain P."/>
            <person name="Saunders E."/>
            <person name="Brettin T."/>
            <person name="Detter J.C."/>
            <person name="Goker M."/>
            <person name="Bristow J."/>
            <person name="Eisen J.A."/>
            <person name="Markowitz V."/>
            <person name="Hugenholtz P."/>
            <person name="Kyrpides N.C."/>
            <person name="Klenk H.P."/>
            <person name="Han C."/>
        </authorList>
    </citation>
    <scope>NUCLEOTIDE SEQUENCE [LARGE SCALE GENOMIC DNA]</scope>
    <source>
        <strain evidence="2">ATCC 49208 / DSM 771 / VKM B-1644</strain>
    </source>
</reference>
<protein>
    <submittedName>
        <fullName evidence="1">Uncharacterized protein</fullName>
    </submittedName>
</protein>
<dbReference type="EMBL" id="CP001720">
    <property type="protein sequence ID" value="ACV61201.1"/>
    <property type="molecule type" value="Genomic_DNA"/>
</dbReference>
<name>C8W3U7_DESAS</name>
<proteinExistence type="predicted"/>
<evidence type="ECO:0000313" key="1">
    <source>
        <dbReference type="EMBL" id="ACV61201.1"/>
    </source>
</evidence>
<accession>C8W3U7</accession>
<evidence type="ECO:0000313" key="2">
    <source>
        <dbReference type="Proteomes" id="UP000002217"/>
    </source>
</evidence>
<dbReference type="Proteomes" id="UP000002217">
    <property type="component" value="Chromosome"/>
</dbReference>
<sequence>MLNSYYNKIKLLHPRLPTRLDTIGAVKNDEEPYPLINF</sequence>
<organism evidence="1 2">
    <name type="scientific">Desulfofarcimen acetoxidans (strain ATCC 49208 / DSM 771 / KCTC 5769 / VKM B-1644 / 5575)</name>
    <name type="common">Desulfotomaculum acetoxidans</name>
    <dbReference type="NCBI Taxonomy" id="485916"/>
    <lineage>
        <taxon>Bacteria</taxon>
        <taxon>Bacillati</taxon>
        <taxon>Bacillota</taxon>
        <taxon>Clostridia</taxon>
        <taxon>Eubacteriales</taxon>
        <taxon>Peptococcaceae</taxon>
        <taxon>Desulfofarcimen</taxon>
    </lineage>
</organism>
<dbReference type="HOGENOM" id="CLU_3327166_0_0_9"/>
<dbReference type="AlphaFoldDB" id="C8W3U7"/>
<dbReference type="KEGG" id="dae:Dtox_0248"/>
<keyword evidence="2" id="KW-1185">Reference proteome</keyword>
<gene>
    <name evidence="1" type="ordered locus">Dtox_0248</name>
</gene>